<dbReference type="PANTHER" id="PTHR48081">
    <property type="entry name" value="AB HYDROLASE SUPERFAMILY PROTEIN C4A8.06C"/>
    <property type="match status" value="1"/>
</dbReference>
<name>A0A839Y193_9ACTN</name>
<dbReference type="SUPFAM" id="SSF53474">
    <property type="entry name" value="alpha/beta-Hydrolases"/>
    <property type="match status" value="1"/>
</dbReference>
<dbReference type="Pfam" id="PF07859">
    <property type="entry name" value="Abhydrolase_3"/>
    <property type="match status" value="1"/>
</dbReference>
<accession>A0A839Y193</accession>
<evidence type="ECO:0000256" key="2">
    <source>
        <dbReference type="ARBA" id="ARBA00022801"/>
    </source>
</evidence>
<dbReference type="Proteomes" id="UP000580718">
    <property type="component" value="Unassembled WGS sequence"/>
</dbReference>
<dbReference type="Gene3D" id="3.40.50.1820">
    <property type="entry name" value="alpha/beta hydrolase"/>
    <property type="match status" value="1"/>
</dbReference>
<proteinExistence type="inferred from homology"/>
<dbReference type="InterPro" id="IPR050300">
    <property type="entry name" value="GDXG_lipolytic_enzyme"/>
</dbReference>
<keyword evidence="2" id="KW-0378">Hydrolase</keyword>
<comment type="caution">
    <text evidence="4">The sequence shown here is derived from an EMBL/GenBank/DDBJ whole genome shotgun (WGS) entry which is preliminary data.</text>
</comment>
<evidence type="ECO:0000313" key="5">
    <source>
        <dbReference type="Proteomes" id="UP000580718"/>
    </source>
</evidence>
<evidence type="ECO:0000313" key="4">
    <source>
        <dbReference type="EMBL" id="MBB3675036.1"/>
    </source>
</evidence>
<dbReference type="InterPro" id="IPR029058">
    <property type="entry name" value="AB_hydrolase_fold"/>
</dbReference>
<protein>
    <submittedName>
        <fullName evidence="4">Acetyl esterase/lipase</fullName>
    </submittedName>
</protein>
<dbReference type="GO" id="GO:0004806">
    <property type="term" value="F:triacylglycerol lipase activity"/>
    <property type="evidence" value="ECO:0007669"/>
    <property type="project" value="TreeGrafter"/>
</dbReference>
<dbReference type="InterPro" id="IPR013094">
    <property type="entry name" value="AB_hydrolase_3"/>
</dbReference>
<evidence type="ECO:0000259" key="3">
    <source>
        <dbReference type="Pfam" id="PF07859"/>
    </source>
</evidence>
<dbReference type="AlphaFoldDB" id="A0A839Y193"/>
<comment type="similarity">
    <text evidence="1">Belongs to the 'GDXG' lipolytic enzyme family.</text>
</comment>
<evidence type="ECO:0000256" key="1">
    <source>
        <dbReference type="ARBA" id="ARBA00010515"/>
    </source>
</evidence>
<gene>
    <name evidence="4" type="ORF">FHX36_000771</name>
</gene>
<feature type="domain" description="Alpha/beta hydrolase fold-3" evidence="3">
    <location>
        <begin position="62"/>
        <end position="263"/>
    </location>
</feature>
<dbReference type="EMBL" id="JACIBU010000001">
    <property type="protein sequence ID" value="MBB3675036.1"/>
    <property type="molecule type" value="Genomic_DNA"/>
</dbReference>
<dbReference type="PANTHER" id="PTHR48081:SF30">
    <property type="entry name" value="ACETYL-HYDROLASE LIPR-RELATED"/>
    <property type="match status" value="1"/>
</dbReference>
<reference evidence="4 5" key="1">
    <citation type="submission" date="2020-08" db="EMBL/GenBank/DDBJ databases">
        <title>Sequencing the genomes of 1000 actinobacteria strains.</title>
        <authorList>
            <person name="Klenk H.-P."/>
        </authorList>
    </citation>
    <scope>NUCLEOTIDE SEQUENCE [LARGE SCALE GENOMIC DNA]</scope>
    <source>
        <strain evidence="4 5">DSM 16678</strain>
    </source>
</reference>
<sequence length="290" mass="29207">MDTVRPAPLDLTGDLALARAAFDAFLTATPAKADVRAATTDLGGVPVVDVRVDGAPDPGGVLLYLHGGAYVVGSARASVRLASAVARAGGARAVVVDYRLAPEHPHPAAVEDAVACYVALLASGVRAEQVVVVGESAGGGLALALEVVLRDRGLPQPAGTVVFSPWTDLTLSGASHHERAALDPVLSAAALAPRAAQYAGAAGVGEPLVSPLFADLRGLPPLLVQVGSAEVLLDDATGLAARAAAAGVPVTLEVEAGATHVFQLHHGTDPAADAALQRVGTFLRRVLERG</sequence>
<organism evidence="4 5">
    <name type="scientific">Modestobacter versicolor</name>
    <dbReference type="NCBI Taxonomy" id="429133"/>
    <lineage>
        <taxon>Bacteria</taxon>
        <taxon>Bacillati</taxon>
        <taxon>Actinomycetota</taxon>
        <taxon>Actinomycetes</taxon>
        <taxon>Geodermatophilales</taxon>
        <taxon>Geodermatophilaceae</taxon>
        <taxon>Modestobacter</taxon>
    </lineage>
</organism>
<dbReference type="RefSeq" id="WP_183513508.1">
    <property type="nucleotide sequence ID" value="NZ_JACIBU010000001.1"/>
</dbReference>